<sequence length="46" mass="5093">MSRQIELNIGKDLQFIRINGTLVGGTIGLLLWLLSQIPSLLHLHIG</sequence>
<keyword evidence="1" id="KW-0812">Transmembrane</keyword>
<protein>
    <submittedName>
        <fullName evidence="2">Inner membrane protein</fullName>
    </submittedName>
</protein>
<dbReference type="PANTHER" id="PTHR38442:SF1">
    <property type="entry name" value="INNER MEMBRANE PROTEIN"/>
    <property type="match status" value="1"/>
</dbReference>
<dbReference type="GO" id="GO:0005886">
    <property type="term" value="C:plasma membrane"/>
    <property type="evidence" value="ECO:0007669"/>
    <property type="project" value="TreeGrafter"/>
</dbReference>
<keyword evidence="1" id="KW-1133">Transmembrane helix</keyword>
<dbReference type="Pfam" id="PF04286">
    <property type="entry name" value="DUF445"/>
    <property type="match status" value="1"/>
</dbReference>
<dbReference type="PANTHER" id="PTHR38442">
    <property type="entry name" value="INNER MEMBRANE PROTEIN-RELATED"/>
    <property type="match status" value="1"/>
</dbReference>
<dbReference type="EMBL" id="UGLC01000002">
    <property type="protein sequence ID" value="STT52274.1"/>
    <property type="molecule type" value="Genomic_DNA"/>
</dbReference>
<dbReference type="EMBL" id="LR134162">
    <property type="protein sequence ID" value="VEB04881.1"/>
    <property type="molecule type" value="Genomic_DNA"/>
</dbReference>
<evidence type="ECO:0000313" key="4">
    <source>
        <dbReference type="Proteomes" id="UP000254799"/>
    </source>
</evidence>
<organism evidence="2 4">
    <name type="scientific">Klebsiella pneumoniae</name>
    <dbReference type="NCBI Taxonomy" id="573"/>
    <lineage>
        <taxon>Bacteria</taxon>
        <taxon>Pseudomonadati</taxon>
        <taxon>Pseudomonadota</taxon>
        <taxon>Gammaproteobacteria</taxon>
        <taxon>Enterobacterales</taxon>
        <taxon>Enterobacteriaceae</taxon>
        <taxon>Klebsiella/Raoultella group</taxon>
        <taxon>Klebsiella</taxon>
        <taxon>Klebsiella pneumoniae complex</taxon>
    </lineage>
</organism>
<evidence type="ECO:0000313" key="2">
    <source>
        <dbReference type="EMBL" id="STT52274.1"/>
    </source>
</evidence>
<dbReference type="Proteomes" id="UP000282433">
    <property type="component" value="Chromosome"/>
</dbReference>
<reference evidence="3 5" key="2">
    <citation type="submission" date="2018-12" db="EMBL/GenBank/DDBJ databases">
        <authorList>
            <consortium name="Pathogen Informatics"/>
        </authorList>
    </citation>
    <scope>NUCLEOTIDE SEQUENCE [LARGE SCALE GENOMIC DNA]</scope>
    <source>
        <strain evidence="3 5">NCTC13635</strain>
    </source>
</reference>
<proteinExistence type="predicted"/>
<feature type="transmembrane region" description="Helical" evidence="1">
    <location>
        <begin position="21"/>
        <end position="41"/>
    </location>
</feature>
<evidence type="ECO:0000256" key="1">
    <source>
        <dbReference type="SAM" id="Phobius"/>
    </source>
</evidence>
<gene>
    <name evidence="3" type="ORF">NCTC13635_04793</name>
    <name evidence="2" type="ORF">NCTC8849_00803</name>
</gene>
<dbReference type="AlphaFoldDB" id="A0A377WBU1"/>
<keyword evidence="1" id="KW-0472">Membrane</keyword>
<name>A0A377WBU1_KLEPN</name>
<dbReference type="InterPro" id="IPR007383">
    <property type="entry name" value="DUF445"/>
</dbReference>
<evidence type="ECO:0000313" key="5">
    <source>
        <dbReference type="Proteomes" id="UP000282433"/>
    </source>
</evidence>
<dbReference type="Proteomes" id="UP000254799">
    <property type="component" value="Unassembled WGS sequence"/>
</dbReference>
<evidence type="ECO:0000313" key="3">
    <source>
        <dbReference type="EMBL" id="VEB04881.1"/>
    </source>
</evidence>
<accession>A0A377WBU1</accession>
<reference evidence="2 4" key="1">
    <citation type="submission" date="2018-06" db="EMBL/GenBank/DDBJ databases">
        <authorList>
            <consortium name="Pathogen Informatics"/>
            <person name="Doyle S."/>
        </authorList>
    </citation>
    <scope>NUCLEOTIDE SEQUENCE [LARGE SCALE GENOMIC DNA]</scope>
    <source>
        <strain evidence="2 4">NCTC8849</strain>
    </source>
</reference>